<sequence length="237" mass="25331">MENRLGLFLVLLSVTCFCDANNTCNVPDTKKSYVTSLAINMARSVGPCVPPDPSVLLALNLGQVKDPTAQDILIEQLKNDAMCRKVALYVLALRSSCVDPSNISVQQGSINLVKLLENKTREELRAFENGPSPNASVITTWYQVGLDLLGLCTMSSPYARSAACIVANHTTPEVCGSVDTAAVVAMGLVCVLGMENIPEKTITKVRTTLSGLLNYILEHQKDGLIGNAYSTGLAGQV</sequence>
<feature type="binding site" evidence="7">
    <location>
        <begin position="139"/>
        <end position="143"/>
    </location>
    <ligand>
        <name>cyanocob(III)alamin</name>
        <dbReference type="ChEBI" id="CHEBI:17439"/>
    </ligand>
</feature>
<accession>A0A2G9RN33</accession>
<evidence type="ECO:0000256" key="3">
    <source>
        <dbReference type="ARBA" id="ARBA00022426"/>
    </source>
</evidence>
<dbReference type="Proteomes" id="UP000228934">
    <property type="component" value="Unassembled WGS sequence"/>
</dbReference>
<feature type="binding site" evidence="7">
    <location>
        <position position="227"/>
    </location>
    <ligand>
        <name>cyanocob(III)alamin</name>
        <dbReference type="ChEBI" id="CHEBI:17439"/>
    </ligand>
</feature>
<dbReference type="GO" id="GO:0015889">
    <property type="term" value="P:cobalamin transport"/>
    <property type="evidence" value="ECO:0007669"/>
    <property type="project" value="InterPro"/>
</dbReference>
<keyword evidence="5 9" id="KW-0732">Signal</keyword>
<keyword evidence="4" id="KW-0964">Secreted</keyword>
<proteinExistence type="inferred from homology"/>
<organism evidence="10 11">
    <name type="scientific">Aquarana catesbeiana</name>
    <name type="common">American bullfrog</name>
    <name type="synonym">Rana catesbeiana</name>
    <dbReference type="NCBI Taxonomy" id="8400"/>
    <lineage>
        <taxon>Eukaryota</taxon>
        <taxon>Metazoa</taxon>
        <taxon>Chordata</taxon>
        <taxon>Craniata</taxon>
        <taxon>Vertebrata</taxon>
        <taxon>Euteleostomi</taxon>
        <taxon>Amphibia</taxon>
        <taxon>Batrachia</taxon>
        <taxon>Anura</taxon>
        <taxon>Neobatrachia</taxon>
        <taxon>Ranoidea</taxon>
        <taxon>Ranidae</taxon>
        <taxon>Aquarana</taxon>
    </lineage>
</organism>
<dbReference type="GO" id="GO:0006824">
    <property type="term" value="P:cobalt ion transport"/>
    <property type="evidence" value="ECO:0007669"/>
    <property type="project" value="UniProtKB-KW"/>
</dbReference>
<keyword evidence="3" id="KW-0813">Transport</keyword>
<name>A0A2G9RN33_AQUCT</name>
<evidence type="ECO:0000256" key="2">
    <source>
        <dbReference type="ARBA" id="ARBA00006449"/>
    </source>
</evidence>
<gene>
    <name evidence="10" type="ORF">AB205_0189640</name>
</gene>
<dbReference type="Gene3D" id="1.50.10.20">
    <property type="match status" value="1"/>
</dbReference>
<keyword evidence="3" id="KW-0406">Ion transport</keyword>
<evidence type="ECO:0000256" key="6">
    <source>
        <dbReference type="ARBA" id="ARBA00023285"/>
    </source>
</evidence>
<reference evidence="11" key="1">
    <citation type="journal article" date="2017" name="Nat. Commun.">
        <title>The North American bullfrog draft genome provides insight into hormonal regulation of long noncoding RNA.</title>
        <authorList>
            <person name="Hammond S.A."/>
            <person name="Warren R.L."/>
            <person name="Vandervalk B.P."/>
            <person name="Kucuk E."/>
            <person name="Khan H."/>
            <person name="Gibb E.A."/>
            <person name="Pandoh P."/>
            <person name="Kirk H."/>
            <person name="Zhao Y."/>
            <person name="Jones M."/>
            <person name="Mungall A.J."/>
            <person name="Coope R."/>
            <person name="Pleasance S."/>
            <person name="Moore R.A."/>
            <person name="Holt R.A."/>
            <person name="Round J.M."/>
            <person name="Ohora S."/>
            <person name="Walle B.V."/>
            <person name="Veldhoen N."/>
            <person name="Helbing C.C."/>
            <person name="Birol I."/>
        </authorList>
    </citation>
    <scope>NUCLEOTIDE SEQUENCE [LARGE SCALE GENOMIC DNA]</scope>
</reference>
<feature type="chain" id="PRO_5013916899" evidence="9">
    <location>
        <begin position="21"/>
        <end position="237"/>
    </location>
</feature>
<dbReference type="InterPro" id="IPR002157">
    <property type="entry name" value="Cbl-bd_prot"/>
</dbReference>
<evidence type="ECO:0000256" key="1">
    <source>
        <dbReference type="ARBA" id="ARBA00004613"/>
    </source>
</evidence>
<keyword evidence="6 7" id="KW-0170">Cobalt</keyword>
<evidence type="ECO:0000256" key="7">
    <source>
        <dbReference type="PIRSR" id="PIRSR602157-1"/>
    </source>
</evidence>
<dbReference type="GO" id="GO:0031419">
    <property type="term" value="F:cobalamin binding"/>
    <property type="evidence" value="ECO:0007669"/>
    <property type="project" value="InterPro"/>
</dbReference>
<keyword evidence="8" id="KW-1015">Disulfide bond</keyword>
<feature type="disulfide bond" evidence="8">
    <location>
        <begin position="152"/>
        <end position="190"/>
    </location>
</feature>
<feature type="binding site" evidence="7">
    <location>
        <position position="179"/>
    </location>
    <ligand>
        <name>cyanocob(III)alamin</name>
        <dbReference type="ChEBI" id="CHEBI:17439"/>
    </ligand>
</feature>
<dbReference type="InterPro" id="IPR051588">
    <property type="entry name" value="Cobalamin_Transport"/>
</dbReference>
<evidence type="ECO:0000256" key="4">
    <source>
        <dbReference type="ARBA" id="ARBA00022525"/>
    </source>
</evidence>
<protein>
    <submittedName>
        <fullName evidence="10">Uncharacterized protein</fullName>
    </submittedName>
</protein>
<dbReference type="GO" id="GO:0005615">
    <property type="term" value="C:extracellular space"/>
    <property type="evidence" value="ECO:0007669"/>
    <property type="project" value="TreeGrafter"/>
</dbReference>
<comment type="similarity">
    <text evidence="2">Belongs to the eukaryotic cobalamin transport proteins family.</text>
</comment>
<evidence type="ECO:0000256" key="8">
    <source>
        <dbReference type="PIRSR" id="PIRSR602157-2"/>
    </source>
</evidence>
<dbReference type="EMBL" id="KV936138">
    <property type="protein sequence ID" value="PIO29175.1"/>
    <property type="molecule type" value="Genomic_DNA"/>
</dbReference>
<feature type="signal peptide" evidence="9">
    <location>
        <begin position="1"/>
        <end position="20"/>
    </location>
</feature>
<evidence type="ECO:0000256" key="9">
    <source>
        <dbReference type="SAM" id="SignalP"/>
    </source>
</evidence>
<comment type="subcellular location">
    <subcellularLocation>
        <location evidence="1">Secreted</location>
    </subcellularLocation>
</comment>
<dbReference type="OrthoDB" id="6343110at2759"/>
<keyword evidence="11" id="KW-1185">Reference proteome</keyword>
<keyword evidence="3" id="KW-0171">Cobalt transport</keyword>
<evidence type="ECO:0000256" key="5">
    <source>
        <dbReference type="ARBA" id="ARBA00022729"/>
    </source>
</evidence>
<dbReference type="AlphaFoldDB" id="A0A2G9RN33"/>
<dbReference type="Pfam" id="PF01122">
    <property type="entry name" value="Cobalamin_bind"/>
    <property type="match status" value="1"/>
</dbReference>
<evidence type="ECO:0000313" key="11">
    <source>
        <dbReference type="Proteomes" id="UP000228934"/>
    </source>
</evidence>
<evidence type="ECO:0000313" key="10">
    <source>
        <dbReference type="EMBL" id="PIO29175.1"/>
    </source>
</evidence>
<dbReference type="PANTHER" id="PTHR10559:SF15">
    <property type="entry name" value="COBALAMIN BINDING INTRINSIC FACTOR"/>
    <property type="match status" value="1"/>
</dbReference>
<dbReference type="PANTHER" id="PTHR10559">
    <property type="entry name" value="TRANSCOBALAMIN-1/GASTRIC INTRINSIC FACTOR"/>
    <property type="match status" value="1"/>
</dbReference>